<keyword evidence="2" id="KW-1185">Reference proteome</keyword>
<proteinExistence type="predicted"/>
<reference evidence="1 2" key="1">
    <citation type="submission" date="2012-11" db="EMBL/GenBank/DDBJ databases">
        <authorList>
            <person name="Huguet-Tapia J.C."/>
            <person name="Durkin A.S."/>
            <person name="Pettis G.S."/>
            <person name="Badger J.H."/>
        </authorList>
    </citation>
    <scope>NUCLEOTIDE SEQUENCE [LARGE SCALE GENOMIC DNA]</scope>
    <source>
        <strain evidence="1 2">91-03</strain>
    </source>
</reference>
<dbReference type="EMBL" id="AEJC01000227">
    <property type="protein sequence ID" value="EKX66366.1"/>
    <property type="molecule type" value="Genomic_DNA"/>
</dbReference>
<protein>
    <submittedName>
        <fullName evidence="1">Uncharacterized protein</fullName>
    </submittedName>
</protein>
<sequence length="60" mass="6227">MAFLLGWDVLDCRLAHHVVSVASKGLTGTVIVPYTLARPPFAGRKFTPATPSSSGGDGSL</sequence>
<name>L1KZY6_9ACTN</name>
<dbReference type="Proteomes" id="UP000010411">
    <property type="component" value="Unassembled WGS sequence"/>
</dbReference>
<accession>L1KZY6</accession>
<dbReference type="AlphaFoldDB" id="L1KZY6"/>
<evidence type="ECO:0000313" key="2">
    <source>
        <dbReference type="Proteomes" id="UP000010411"/>
    </source>
</evidence>
<comment type="caution">
    <text evidence="1">The sequence shown here is derived from an EMBL/GenBank/DDBJ whole genome shotgun (WGS) entry which is preliminary data.</text>
</comment>
<evidence type="ECO:0000313" key="1">
    <source>
        <dbReference type="EMBL" id="EKX66366.1"/>
    </source>
</evidence>
<gene>
    <name evidence="1" type="ORF">STRIP9103_01504</name>
</gene>
<feature type="non-terminal residue" evidence="1">
    <location>
        <position position="60"/>
    </location>
</feature>
<organism evidence="1 2">
    <name type="scientific">Streptomyces ipomoeae 91-03</name>
    <dbReference type="NCBI Taxonomy" id="698759"/>
    <lineage>
        <taxon>Bacteria</taxon>
        <taxon>Bacillati</taxon>
        <taxon>Actinomycetota</taxon>
        <taxon>Actinomycetes</taxon>
        <taxon>Kitasatosporales</taxon>
        <taxon>Streptomycetaceae</taxon>
        <taxon>Streptomyces</taxon>
    </lineage>
</organism>